<keyword evidence="3" id="KW-1185">Reference proteome</keyword>
<gene>
    <name evidence="2" type="ORF">V1477_008884</name>
</gene>
<accession>A0ABD2CF09</accession>
<organism evidence="2 3">
    <name type="scientific">Vespula maculifrons</name>
    <name type="common">Eastern yellow jacket</name>
    <name type="synonym">Wasp</name>
    <dbReference type="NCBI Taxonomy" id="7453"/>
    <lineage>
        <taxon>Eukaryota</taxon>
        <taxon>Metazoa</taxon>
        <taxon>Ecdysozoa</taxon>
        <taxon>Arthropoda</taxon>
        <taxon>Hexapoda</taxon>
        <taxon>Insecta</taxon>
        <taxon>Pterygota</taxon>
        <taxon>Neoptera</taxon>
        <taxon>Endopterygota</taxon>
        <taxon>Hymenoptera</taxon>
        <taxon>Apocrita</taxon>
        <taxon>Aculeata</taxon>
        <taxon>Vespoidea</taxon>
        <taxon>Vespidae</taxon>
        <taxon>Vespinae</taxon>
        <taxon>Vespula</taxon>
    </lineage>
</organism>
<keyword evidence="1" id="KW-0812">Transmembrane</keyword>
<evidence type="ECO:0000256" key="1">
    <source>
        <dbReference type="SAM" id="Phobius"/>
    </source>
</evidence>
<reference evidence="2 3" key="1">
    <citation type="journal article" date="2024" name="Ann. Entomol. Soc. Am.">
        <title>Genomic analyses of the southern and eastern yellowjacket wasps (Hymenoptera: Vespidae) reveal evolutionary signatures of social life.</title>
        <authorList>
            <person name="Catto M.A."/>
            <person name="Caine P.B."/>
            <person name="Orr S.E."/>
            <person name="Hunt B.G."/>
            <person name="Goodisman M.A.D."/>
        </authorList>
    </citation>
    <scope>NUCLEOTIDE SEQUENCE [LARGE SCALE GENOMIC DNA]</scope>
    <source>
        <strain evidence="2">232</strain>
        <tissue evidence="2">Head and thorax</tissue>
    </source>
</reference>
<comment type="caution">
    <text evidence="2">The sequence shown here is derived from an EMBL/GenBank/DDBJ whole genome shotgun (WGS) entry which is preliminary data.</text>
</comment>
<evidence type="ECO:0000313" key="2">
    <source>
        <dbReference type="EMBL" id="KAL2743395.1"/>
    </source>
</evidence>
<name>A0ABD2CF09_VESMC</name>
<dbReference type="EMBL" id="JAYRBN010000056">
    <property type="protein sequence ID" value="KAL2743395.1"/>
    <property type="molecule type" value="Genomic_DNA"/>
</dbReference>
<keyword evidence="1" id="KW-0472">Membrane</keyword>
<protein>
    <submittedName>
        <fullName evidence="2">Uncharacterized protein</fullName>
    </submittedName>
</protein>
<keyword evidence="1" id="KW-1133">Transmembrane helix</keyword>
<dbReference type="AlphaFoldDB" id="A0ABD2CF09"/>
<sequence length="108" mass="12959">MKTLRKRDESDEKLLTNKHGDLYDVYKTIGPTSIIAMTTILSWIYICRRVLRSSYRKKTRVYEMSRTYQRASTKSEIRPVRTATCLTFNQHQPVTRRFTLRRRNMQPV</sequence>
<proteinExistence type="predicted"/>
<feature type="transmembrane region" description="Helical" evidence="1">
    <location>
        <begin position="28"/>
        <end position="47"/>
    </location>
</feature>
<dbReference type="Proteomes" id="UP001607303">
    <property type="component" value="Unassembled WGS sequence"/>
</dbReference>
<evidence type="ECO:0000313" key="3">
    <source>
        <dbReference type="Proteomes" id="UP001607303"/>
    </source>
</evidence>